<keyword evidence="4 8" id="KW-0418">Kinase</keyword>
<dbReference type="AlphaFoldDB" id="A0A0R0AG70"/>
<keyword evidence="2" id="KW-0808">Transferase</keyword>
<dbReference type="NCBIfam" id="TIGR00687">
    <property type="entry name" value="pyridox_kin"/>
    <property type="match status" value="1"/>
</dbReference>
<reference evidence="8 9" key="1">
    <citation type="submission" date="2015-10" db="EMBL/GenBank/DDBJ databases">
        <title>Genome sequencing and analysis of members of genus Stenotrophomonas.</title>
        <authorList>
            <person name="Patil P.P."/>
            <person name="Midha S."/>
            <person name="Patil P.B."/>
        </authorList>
    </citation>
    <scope>NUCLEOTIDE SEQUENCE [LARGE SCALE GENOMIC DNA]</scope>
    <source>
        <strain evidence="8 9">JCM 9942</strain>
    </source>
</reference>
<evidence type="ECO:0000259" key="7">
    <source>
        <dbReference type="Pfam" id="PF08543"/>
    </source>
</evidence>
<evidence type="ECO:0000256" key="5">
    <source>
        <dbReference type="ARBA" id="ARBA00022840"/>
    </source>
</evidence>
<evidence type="ECO:0000256" key="6">
    <source>
        <dbReference type="SAM" id="MobiDB-lite"/>
    </source>
</evidence>
<feature type="region of interest" description="Disordered" evidence="6">
    <location>
        <begin position="1"/>
        <end position="22"/>
    </location>
</feature>
<dbReference type="GO" id="GO:0005829">
    <property type="term" value="C:cytosol"/>
    <property type="evidence" value="ECO:0007669"/>
    <property type="project" value="TreeGrafter"/>
</dbReference>
<dbReference type="InterPro" id="IPR004625">
    <property type="entry name" value="PyrdxlKinase"/>
</dbReference>
<dbReference type="GO" id="GO:0009443">
    <property type="term" value="P:pyridoxal 5'-phosphate salvage"/>
    <property type="evidence" value="ECO:0007669"/>
    <property type="project" value="InterPro"/>
</dbReference>
<gene>
    <name evidence="8" type="ORF">ARC78_06560</name>
</gene>
<evidence type="ECO:0000313" key="9">
    <source>
        <dbReference type="Proteomes" id="UP000050836"/>
    </source>
</evidence>
<comment type="caution">
    <text evidence="8">The sequence shown here is derived from an EMBL/GenBank/DDBJ whole genome shotgun (WGS) entry which is preliminary data.</text>
</comment>
<dbReference type="Pfam" id="PF08543">
    <property type="entry name" value="Phos_pyr_kin"/>
    <property type="match status" value="1"/>
</dbReference>
<dbReference type="PANTHER" id="PTHR10534:SF2">
    <property type="entry name" value="PYRIDOXAL KINASE"/>
    <property type="match status" value="1"/>
</dbReference>
<evidence type="ECO:0000256" key="2">
    <source>
        <dbReference type="ARBA" id="ARBA00022679"/>
    </source>
</evidence>
<protein>
    <recommendedName>
        <fullName evidence="1">pyridoxal kinase</fullName>
        <ecNumber evidence="1">2.7.1.35</ecNumber>
    </recommendedName>
</protein>
<keyword evidence="3" id="KW-0547">Nucleotide-binding</keyword>
<dbReference type="EMBL" id="LLXS01000010">
    <property type="protein sequence ID" value="KRG43980.1"/>
    <property type="molecule type" value="Genomic_DNA"/>
</dbReference>
<dbReference type="InterPro" id="IPR013749">
    <property type="entry name" value="PM/HMP-P_kinase-1"/>
</dbReference>
<dbReference type="EC" id="2.7.1.35" evidence="1"/>
<organism evidence="8 9">
    <name type="scientific">Stenotrophomonas pictorum JCM 9942</name>
    <dbReference type="NCBI Taxonomy" id="1236960"/>
    <lineage>
        <taxon>Bacteria</taxon>
        <taxon>Pseudomonadati</taxon>
        <taxon>Pseudomonadota</taxon>
        <taxon>Gammaproteobacteria</taxon>
        <taxon>Lysobacterales</taxon>
        <taxon>Lysobacteraceae</taxon>
        <taxon>Stenotrophomonas</taxon>
    </lineage>
</organism>
<evidence type="ECO:0000256" key="4">
    <source>
        <dbReference type="ARBA" id="ARBA00022777"/>
    </source>
</evidence>
<accession>A0A0R0AG70</accession>
<dbReference type="PANTHER" id="PTHR10534">
    <property type="entry name" value="PYRIDOXAL KINASE"/>
    <property type="match status" value="1"/>
</dbReference>
<dbReference type="SUPFAM" id="SSF53613">
    <property type="entry name" value="Ribokinase-like"/>
    <property type="match status" value="1"/>
</dbReference>
<evidence type="ECO:0000313" key="8">
    <source>
        <dbReference type="EMBL" id="KRG43980.1"/>
    </source>
</evidence>
<keyword evidence="5" id="KW-0067">ATP-binding</keyword>
<dbReference type="Gene3D" id="3.40.1190.20">
    <property type="match status" value="1"/>
</dbReference>
<keyword evidence="9" id="KW-1185">Reference proteome</keyword>
<sequence length="302" mass="32248">MNEVDHSHLVHGRRQRPDGPTPVDVISVQSQLVYGHAGNSAAVPPLRALGLRVAEIPTTLLSNAPFYSTLRGRVLPADWFADLLLGASERGLPQRAGALVSGYFGSVENGVAFADWLDTVLPQSSQLRYCLDPVIGDTHTGPYVEPGLEKVFAERLLPHAWLVTPNAFELGRLTGMPALAQDDAIAASRKLLERGPEWVIAHSVSGNPGDLVTLAIGRDEVWRWTSPHLPVDVAGTGDVLMSLIVAFLLKGHAFEDAVGRAIAGVHAALEATLAQGVEEFDVLAAAPAALGTPHRFRAERLA</sequence>
<dbReference type="InterPro" id="IPR029056">
    <property type="entry name" value="Ribokinase-like"/>
</dbReference>
<dbReference type="RefSeq" id="WP_057505812.1">
    <property type="nucleotide sequence ID" value="NZ_LLXS01000010.1"/>
</dbReference>
<evidence type="ECO:0000256" key="3">
    <source>
        <dbReference type="ARBA" id="ARBA00022741"/>
    </source>
</evidence>
<feature type="domain" description="Pyridoxamine kinase/Phosphomethylpyrimidine kinase" evidence="7">
    <location>
        <begin position="120"/>
        <end position="276"/>
    </location>
</feature>
<dbReference type="GO" id="GO:0005524">
    <property type="term" value="F:ATP binding"/>
    <property type="evidence" value="ECO:0007669"/>
    <property type="project" value="UniProtKB-KW"/>
</dbReference>
<name>A0A0R0AG70_9GAMM</name>
<dbReference type="GO" id="GO:0008478">
    <property type="term" value="F:pyridoxal kinase activity"/>
    <property type="evidence" value="ECO:0007669"/>
    <property type="project" value="UniProtKB-EC"/>
</dbReference>
<evidence type="ECO:0000256" key="1">
    <source>
        <dbReference type="ARBA" id="ARBA00012104"/>
    </source>
</evidence>
<proteinExistence type="predicted"/>
<dbReference type="CDD" id="cd01173">
    <property type="entry name" value="pyridoxal_pyridoxamine_kinase"/>
    <property type="match status" value="1"/>
</dbReference>
<dbReference type="Proteomes" id="UP000050836">
    <property type="component" value="Unassembled WGS sequence"/>
</dbReference>